<evidence type="ECO:0000313" key="2">
    <source>
        <dbReference type="EMBL" id="EPE24556.1"/>
    </source>
</evidence>
<dbReference type="PANTHER" id="PTHR47332:SF4">
    <property type="entry name" value="SET DOMAIN-CONTAINING PROTEIN 5"/>
    <property type="match status" value="1"/>
</dbReference>
<dbReference type="InterPro" id="IPR046341">
    <property type="entry name" value="SET_dom_sf"/>
</dbReference>
<dbReference type="Pfam" id="PF00856">
    <property type="entry name" value="SET"/>
    <property type="match status" value="1"/>
</dbReference>
<dbReference type="EMBL" id="KE145373">
    <property type="protein sequence ID" value="EPE24556.1"/>
    <property type="molecule type" value="Genomic_DNA"/>
</dbReference>
<dbReference type="Gene3D" id="2.170.270.10">
    <property type="entry name" value="SET domain"/>
    <property type="match status" value="1"/>
</dbReference>
<dbReference type="OrthoDB" id="265717at2759"/>
<dbReference type="InterPro" id="IPR053185">
    <property type="entry name" value="SET_domain_protein"/>
</dbReference>
<protein>
    <submittedName>
        <fullName evidence="2">SET</fullName>
    </submittedName>
</protein>
<gene>
    <name evidence="2" type="ORF">GLAREA_08408</name>
</gene>
<dbReference type="SUPFAM" id="SSF82199">
    <property type="entry name" value="SET domain"/>
    <property type="match status" value="1"/>
</dbReference>
<dbReference type="GeneID" id="19467457"/>
<dbReference type="PROSITE" id="PS50280">
    <property type="entry name" value="SET"/>
    <property type="match status" value="1"/>
</dbReference>
<dbReference type="PANTHER" id="PTHR47332">
    <property type="entry name" value="SET DOMAIN-CONTAINING PROTEIN 5"/>
    <property type="match status" value="1"/>
</dbReference>
<reference evidence="2 3" key="1">
    <citation type="journal article" date="2013" name="BMC Genomics">
        <title>Genomics-driven discovery of the pneumocandin biosynthetic gene cluster in the fungus Glarea lozoyensis.</title>
        <authorList>
            <person name="Chen L."/>
            <person name="Yue Q."/>
            <person name="Zhang X."/>
            <person name="Xiang M."/>
            <person name="Wang C."/>
            <person name="Li S."/>
            <person name="Che Y."/>
            <person name="Ortiz-Lopez F.J."/>
            <person name="Bills G.F."/>
            <person name="Liu X."/>
            <person name="An Z."/>
        </authorList>
    </citation>
    <scope>NUCLEOTIDE SEQUENCE [LARGE SCALE GENOMIC DNA]</scope>
    <source>
        <strain evidence="3">ATCC 20868 / MF5171</strain>
    </source>
</reference>
<dbReference type="KEGG" id="glz:GLAREA_08408"/>
<dbReference type="CDD" id="cd20071">
    <property type="entry name" value="SET_SMYD"/>
    <property type="match status" value="1"/>
</dbReference>
<dbReference type="SMART" id="SM00317">
    <property type="entry name" value="SET"/>
    <property type="match status" value="1"/>
</dbReference>
<dbReference type="eggNOG" id="KOG2084">
    <property type="taxonomic scope" value="Eukaryota"/>
</dbReference>
<accession>S3CXJ3</accession>
<keyword evidence="3" id="KW-1185">Reference proteome</keyword>
<dbReference type="Proteomes" id="UP000016922">
    <property type="component" value="Unassembled WGS sequence"/>
</dbReference>
<dbReference type="InterPro" id="IPR001214">
    <property type="entry name" value="SET_dom"/>
</dbReference>
<dbReference type="OMA" id="CTRDEQR"/>
<evidence type="ECO:0000259" key="1">
    <source>
        <dbReference type="PROSITE" id="PS50280"/>
    </source>
</evidence>
<sequence length="311" mass="34581">MPTKGKGLVARRNISKGERILSEKPLLISPNLSSMSVMESAIAAKLKTLSRTDQRQFLSLNNNFPGKYPFSGIMRTNAFPCGSGAVIGGVYPTICLINHSCLPNAHNNWNNELQWETIHSVDFIKAGEEITITYDHGGPSNSRQAQLKGAFGFDCSCHQCLLPPAELHDSDLRREQIQSLDDLIGEPTRIMATPDCSLKACFLMLQLLEAEFKGNAVTLIGRVYYDAFQICIIHGDQARASIFAQRATKYRVICEGEDSPETINIKSLMKTPTQHASYGASTKWRTAKGLVPKGLDPDDFENWLWREQNSM</sequence>
<proteinExistence type="predicted"/>
<dbReference type="InterPro" id="IPR011990">
    <property type="entry name" value="TPR-like_helical_dom_sf"/>
</dbReference>
<name>S3CXJ3_GLAL2</name>
<evidence type="ECO:0000313" key="3">
    <source>
        <dbReference type="Proteomes" id="UP000016922"/>
    </source>
</evidence>
<dbReference type="RefSeq" id="XP_008088644.1">
    <property type="nucleotide sequence ID" value="XM_008090453.1"/>
</dbReference>
<dbReference type="AlphaFoldDB" id="S3CXJ3"/>
<dbReference type="Gene3D" id="1.25.40.10">
    <property type="entry name" value="Tetratricopeptide repeat domain"/>
    <property type="match status" value="1"/>
</dbReference>
<feature type="domain" description="SET" evidence="1">
    <location>
        <begin position="1"/>
        <end position="135"/>
    </location>
</feature>
<dbReference type="HOGENOM" id="CLU_028281_0_0_1"/>
<organism evidence="2 3">
    <name type="scientific">Glarea lozoyensis (strain ATCC 20868 / MF5171)</name>
    <dbReference type="NCBI Taxonomy" id="1116229"/>
    <lineage>
        <taxon>Eukaryota</taxon>
        <taxon>Fungi</taxon>
        <taxon>Dikarya</taxon>
        <taxon>Ascomycota</taxon>
        <taxon>Pezizomycotina</taxon>
        <taxon>Leotiomycetes</taxon>
        <taxon>Helotiales</taxon>
        <taxon>Helotiaceae</taxon>
        <taxon>Glarea</taxon>
    </lineage>
</organism>